<keyword evidence="3" id="KW-1185">Reference proteome</keyword>
<dbReference type="InterPro" id="IPR016963">
    <property type="entry name" value="Glycoporin_RafY"/>
</dbReference>
<reference evidence="3" key="1">
    <citation type="journal article" date="2019" name="Int. J. Syst. Evol. Microbiol.">
        <title>The Global Catalogue of Microorganisms (GCM) 10K type strain sequencing project: providing services to taxonomists for standard genome sequencing and annotation.</title>
        <authorList>
            <consortium name="The Broad Institute Genomics Platform"/>
            <consortium name="The Broad Institute Genome Sequencing Center for Infectious Disease"/>
            <person name="Wu L."/>
            <person name="Ma J."/>
        </authorList>
    </citation>
    <scope>NUCLEOTIDE SEQUENCE [LARGE SCALE GENOMIC DNA]</scope>
    <source>
        <strain evidence="3">NBRC 111756</strain>
    </source>
</reference>
<comment type="caution">
    <text evidence="2">The sequence shown here is derived from an EMBL/GenBank/DDBJ whole genome shotgun (WGS) entry which is preliminary data.</text>
</comment>
<gene>
    <name evidence="2" type="ORF">ACFQDL_24545</name>
</gene>
<dbReference type="Pfam" id="PF16966">
    <property type="entry name" value="Porin_8"/>
    <property type="match status" value="1"/>
</dbReference>
<evidence type="ECO:0000313" key="2">
    <source>
        <dbReference type="EMBL" id="MFC6672899.1"/>
    </source>
</evidence>
<keyword evidence="1" id="KW-0732">Signal</keyword>
<evidence type="ECO:0000313" key="3">
    <source>
        <dbReference type="Proteomes" id="UP001596422"/>
    </source>
</evidence>
<protein>
    <submittedName>
        <fullName evidence="2">Carbohydrate porin</fullName>
    </submittedName>
</protein>
<proteinExistence type="predicted"/>
<dbReference type="SUPFAM" id="SSF56935">
    <property type="entry name" value="Porins"/>
    <property type="match status" value="1"/>
</dbReference>
<accession>A0ABW2A6I8</accession>
<organism evidence="2 3">
    <name type="scientific">Marinobacterium aestuariivivens</name>
    <dbReference type="NCBI Taxonomy" id="1698799"/>
    <lineage>
        <taxon>Bacteria</taxon>
        <taxon>Pseudomonadati</taxon>
        <taxon>Pseudomonadota</taxon>
        <taxon>Gammaproteobacteria</taxon>
        <taxon>Oceanospirillales</taxon>
        <taxon>Oceanospirillaceae</taxon>
        <taxon>Marinobacterium</taxon>
    </lineage>
</organism>
<evidence type="ECO:0000256" key="1">
    <source>
        <dbReference type="SAM" id="SignalP"/>
    </source>
</evidence>
<name>A0ABW2A6I8_9GAMM</name>
<dbReference type="Proteomes" id="UP001596422">
    <property type="component" value="Unassembled WGS sequence"/>
</dbReference>
<dbReference type="RefSeq" id="WP_379911307.1">
    <property type="nucleotide sequence ID" value="NZ_JBHSWE010000001.1"/>
</dbReference>
<feature type="signal peptide" evidence="1">
    <location>
        <begin position="1"/>
        <end position="29"/>
    </location>
</feature>
<feature type="chain" id="PRO_5045889551" evidence="1">
    <location>
        <begin position="30"/>
        <end position="335"/>
    </location>
</feature>
<dbReference type="EMBL" id="JBHSWE010000001">
    <property type="protein sequence ID" value="MFC6672899.1"/>
    <property type="molecule type" value="Genomic_DNA"/>
</dbReference>
<sequence>MKMTSTFGGTAAVLSTLALAVLSTNAAQAANLNPTFSLDANVELDTDAIDSGAGSTEYSQGGRVEANLRGEIRSEQYFVRGKGTLILAKDSDTHTDDMWVQFGQDRWDLQFGRFEGIDLFPKGKDTLVVHAGGGLAQVYEANLVRGRAGTDGGQIALHLQGDSGLRFELNTLFGDDNVDGTDEDAVSGARPVIVYEGDGFSARLGYEYQQVDLIGGGEIEKEGFGAGATFSLGEALVNLNAAWLDDQTQGSNVDEVRSYGANVIYGRFGAGLIYSETELAIGPDPDVTTAYAAYTLPLFDIDNASVTFAVSGSTADNVGVDDSATGVRMRLNYTF</sequence>